<dbReference type="InterPro" id="IPR007889">
    <property type="entry name" value="HTH_Psq"/>
</dbReference>
<feature type="domain" description="HTH psq-type" evidence="1">
    <location>
        <begin position="365"/>
        <end position="401"/>
    </location>
</feature>
<evidence type="ECO:0000313" key="3">
    <source>
        <dbReference type="Proteomes" id="UP000279833"/>
    </source>
</evidence>
<dbReference type="SUPFAM" id="SSF46689">
    <property type="entry name" value="Homeodomain-like"/>
    <property type="match status" value="1"/>
</dbReference>
<dbReference type="AlphaFoldDB" id="A0A183JYK1"/>
<reference evidence="2 3" key="2">
    <citation type="submission" date="2018-11" db="EMBL/GenBank/DDBJ databases">
        <authorList>
            <consortium name="Pathogen Informatics"/>
        </authorList>
    </citation>
    <scope>NUCLEOTIDE SEQUENCE [LARGE SCALE GENOMIC DNA]</scope>
    <source>
        <strain evidence="2">Dakar</strain>
        <strain evidence="3">Dakar, Senegal</strain>
    </source>
</reference>
<evidence type="ECO:0000313" key="4">
    <source>
        <dbReference type="WBParaSite" id="SCUD_0000780701-mRNA-1"/>
    </source>
</evidence>
<dbReference type="STRING" id="6186.A0A183JYK1"/>
<reference evidence="4" key="1">
    <citation type="submission" date="2016-06" db="UniProtKB">
        <authorList>
            <consortium name="WormBaseParasite"/>
        </authorList>
    </citation>
    <scope>IDENTIFICATION</scope>
</reference>
<sequence>MVYFYFIGSTLSANLSSLNVSYLSQLMNSSIEQNNNMNNHKDFDYKYEYELLQNSVQSNEFNSLAFSTPTSNISELNIWENKNGSEIQDRRFVIDGTRQLDEPELQNRWNHSFNCNMIPYKSSISYNPNPLEKNQFVEVQKSFPIINTSNYIIDCNSSFTKVNFFEYFLSTLNQFQYFNMRYNLSNLYKWYQFYYEQYIQNIMLTMIETNEEPLDLSLKTDLIVSKSVCQQQQEQQELPSEQLTQSNKTFNESLKIHCNSSTYLLYDKHLKKDDHLIQANILNIPMIYPNETSTKLSSNDYSIHSNNFLSKKSLSKIKNYSLNITNKLLSPCKIKKINNNHHHNHTLSTNQLYFNKSIKHSYTQNELSEAVKAICFGQLGTRKAANLYGIPRSTLRNKICKLNELKKLEEKRLGGKSIVLSQFLLNLIEFNKLYQYSIINNNNNNNNNNSNNSNSNNNDYYDYDHYNNSSLLTNNKGQITKLCLSKNYINYLMNTANRVASIFQLAQGFDRPRNSREPSVLIWDVTKYTGSRHPNVKSTDRGSVCANDLHTHTYSLPFAISGSDYSAPDTQATSSLVSVYSSVAEKEWISNTTTCDKPLCDLASSRSNVNLVAFSWHPSNVNCLLTLNRDGCLNVAQLVERPAIGWSANQTLVWSYTRDWTAFNLTGIVSSNLQTLMEFLHAVNENKRSENSVNNGNTTYSLSNAQYLANCQNIKNKDYHNDNINGNKYCHEKQTALLVHLKRCMELDIAVVMRKRAELGYGLDITGATYVEIVKDDVQLRTMWTWIKCKFCLVYYRMSTNLNATLKTTLRNSQFYSASQKQ</sequence>
<organism evidence="4">
    <name type="scientific">Schistosoma curassoni</name>
    <dbReference type="NCBI Taxonomy" id="6186"/>
    <lineage>
        <taxon>Eukaryota</taxon>
        <taxon>Metazoa</taxon>
        <taxon>Spiralia</taxon>
        <taxon>Lophotrochozoa</taxon>
        <taxon>Platyhelminthes</taxon>
        <taxon>Trematoda</taxon>
        <taxon>Digenea</taxon>
        <taxon>Strigeidida</taxon>
        <taxon>Schistosomatoidea</taxon>
        <taxon>Schistosomatidae</taxon>
        <taxon>Schistosoma</taxon>
    </lineage>
</organism>
<keyword evidence="3" id="KW-1185">Reference proteome</keyword>
<name>A0A183JYK1_9TREM</name>
<protein>
    <submittedName>
        <fullName evidence="4">HTH psq-type domain-containing protein</fullName>
    </submittedName>
</protein>
<dbReference type="GO" id="GO:0003677">
    <property type="term" value="F:DNA binding"/>
    <property type="evidence" value="ECO:0007669"/>
    <property type="project" value="InterPro"/>
</dbReference>
<dbReference type="Gene3D" id="1.10.10.60">
    <property type="entry name" value="Homeodomain-like"/>
    <property type="match status" value="1"/>
</dbReference>
<dbReference type="Proteomes" id="UP000279833">
    <property type="component" value="Unassembled WGS sequence"/>
</dbReference>
<dbReference type="EMBL" id="UZAK01032475">
    <property type="protein sequence ID" value="VDP27828.1"/>
    <property type="molecule type" value="Genomic_DNA"/>
</dbReference>
<proteinExistence type="predicted"/>
<evidence type="ECO:0000313" key="2">
    <source>
        <dbReference type="EMBL" id="VDP27828.1"/>
    </source>
</evidence>
<dbReference type="Pfam" id="PF05225">
    <property type="entry name" value="HTH_psq"/>
    <property type="match status" value="1"/>
</dbReference>
<evidence type="ECO:0000259" key="1">
    <source>
        <dbReference type="Pfam" id="PF05225"/>
    </source>
</evidence>
<dbReference type="WBParaSite" id="SCUD_0000780701-mRNA-1">
    <property type="protein sequence ID" value="SCUD_0000780701-mRNA-1"/>
    <property type="gene ID" value="SCUD_0000780701"/>
</dbReference>
<dbReference type="InterPro" id="IPR009057">
    <property type="entry name" value="Homeodomain-like_sf"/>
</dbReference>
<gene>
    <name evidence="2" type="ORF">SCUD_LOCUS7807</name>
</gene>
<accession>A0A183JYK1</accession>